<gene>
    <name evidence="2" type="ORF">A9A59_2576</name>
</gene>
<dbReference type="AlphaFoldDB" id="A0A2A9HHM9"/>
<dbReference type="RefSeq" id="WP_165772733.1">
    <property type="nucleotide sequence ID" value="NZ_PDJQ01000001.1"/>
</dbReference>
<evidence type="ECO:0000313" key="3">
    <source>
        <dbReference type="Proteomes" id="UP000223071"/>
    </source>
</evidence>
<proteinExistence type="predicted"/>
<dbReference type="InterPro" id="IPR041657">
    <property type="entry name" value="HTH_17"/>
</dbReference>
<name>A0A2A9HHM9_TEPT2</name>
<keyword evidence="3" id="KW-1185">Reference proteome</keyword>
<dbReference type="InterPro" id="IPR010093">
    <property type="entry name" value="SinI_DNA-bd"/>
</dbReference>
<accession>A0A2A9HHM9</accession>
<evidence type="ECO:0000313" key="2">
    <source>
        <dbReference type="EMBL" id="PFG75308.1"/>
    </source>
</evidence>
<dbReference type="EMBL" id="PDJQ01000001">
    <property type="protein sequence ID" value="PFG75308.1"/>
    <property type="molecule type" value="Genomic_DNA"/>
</dbReference>
<dbReference type="SUPFAM" id="SSF46955">
    <property type="entry name" value="Putative DNA-binding domain"/>
    <property type="match status" value="1"/>
</dbReference>
<evidence type="ECO:0000259" key="1">
    <source>
        <dbReference type="Pfam" id="PF12728"/>
    </source>
</evidence>
<feature type="domain" description="Helix-turn-helix" evidence="1">
    <location>
        <begin position="4"/>
        <end position="52"/>
    </location>
</feature>
<reference evidence="2 3" key="1">
    <citation type="submission" date="2017-09" db="EMBL/GenBank/DDBJ databases">
        <title>Sequencing the genomes of two abundant thermophiles in Great Basin hot springs: Thermocrinis jamiesonii and novel Chloroflexi Thermoflexus hugenholtzii.</title>
        <authorList>
            <person name="Hedlund B."/>
        </authorList>
    </citation>
    <scope>NUCLEOTIDE SEQUENCE [LARGE SCALE GENOMIC DNA]</scope>
    <source>
        <strain evidence="2 3">G233</strain>
    </source>
</reference>
<dbReference type="Proteomes" id="UP000223071">
    <property type="component" value="Unassembled WGS sequence"/>
</dbReference>
<dbReference type="Pfam" id="PF12728">
    <property type="entry name" value="HTH_17"/>
    <property type="match status" value="1"/>
</dbReference>
<dbReference type="NCBIfam" id="TIGR01764">
    <property type="entry name" value="excise"/>
    <property type="match status" value="1"/>
</dbReference>
<protein>
    <submittedName>
        <fullName evidence="2">Putative molybdopterin biosynthesis protein</fullName>
    </submittedName>
</protein>
<dbReference type="InterPro" id="IPR038148">
    <property type="entry name" value="Tn1545/Tn916_Xis"/>
</dbReference>
<comment type="caution">
    <text evidence="2">The sequence shown here is derived from an EMBL/GenBank/DDBJ whole genome shotgun (WGS) entry which is preliminary data.</text>
</comment>
<sequence length="61" mass="7011">METFTVEEAAMMLRCGRNKVFELIKQGELPSFQVGRRRMVLRQDVEALIERRMKAAGLGGR</sequence>
<dbReference type="GO" id="GO:0003677">
    <property type="term" value="F:DNA binding"/>
    <property type="evidence" value="ECO:0007669"/>
    <property type="project" value="InterPro"/>
</dbReference>
<dbReference type="InterPro" id="IPR009061">
    <property type="entry name" value="DNA-bd_dom_put_sf"/>
</dbReference>
<dbReference type="Gene3D" id="3.90.105.50">
    <property type="match status" value="1"/>
</dbReference>
<organism evidence="2 3">
    <name type="scientific">Tepidiforma thermophila (strain KCTC 52669 / CGMCC 1.13589 / G233)</name>
    <dbReference type="NCBI Taxonomy" id="2761530"/>
    <lineage>
        <taxon>Bacteria</taxon>
        <taxon>Bacillati</taxon>
        <taxon>Chloroflexota</taxon>
        <taxon>Tepidiformia</taxon>
        <taxon>Tepidiformales</taxon>
        <taxon>Tepidiformaceae</taxon>
        <taxon>Tepidiforma</taxon>
    </lineage>
</organism>